<evidence type="ECO:0000313" key="2">
    <source>
        <dbReference type="Proteomes" id="UP000886890"/>
    </source>
</evidence>
<reference evidence="1" key="2">
    <citation type="submission" date="2021-04" db="EMBL/GenBank/DDBJ databases">
        <authorList>
            <person name="Gilroy R."/>
        </authorList>
    </citation>
    <scope>NUCLEOTIDE SEQUENCE</scope>
    <source>
        <strain evidence="1">CHK183-1962</strain>
    </source>
</reference>
<reference evidence="1" key="1">
    <citation type="journal article" date="2021" name="PeerJ">
        <title>Extensive microbial diversity within the chicken gut microbiome revealed by metagenomics and culture.</title>
        <authorList>
            <person name="Gilroy R."/>
            <person name="Ravi A."/>
            <person name="Getino M."/>
            <person name="Pursley I."/>
            <person name="Horton D.L."/>
            <person name="Alikhan N.F."/>
            <person name="Baker D."/>
            <person name="Gharbi K."/>
            <person name="Hall N."/>
            <person name="Watson M."/>
            <person name="Adriaenssens E.M."/>
            <person name="Foster-Nyarko E."/>
            <person name="Jarju S."/>
            <person name="Secka A."/>
            <person name="Antonio M."/>
            <person name="Oren A."/>
            <person name="Chaudhuri R.R."/>
            <person name="La Ragione R."/>
            <person name="Hildebrand F."/>
            <person name="Pallen M.J."/>
        </authorList>
    </citation>
    <scope>NUCLEOTIDE SEQUENCE</scope>
    <source>
        <strain evidence="1">CHK183-1962</strain>
    </source>
</reference>
<dbReference type="AlphaFoldDB" id="A0A9D1XC63"/>
<dbReference type="Proteomes" id="UP000886890">
    <property type="component" value="Unassembled WGS sequence"/>
</dbReference>
<dbReference type="InterPro" id="IPR024539">
    <property type="entry name" value="DUF3877"/>
</dbReference>
<organism evidence="1 2">
    <name type="scientific">Candidatus Fusicatenibacter merdavium</name>
    <dbReference type="NCBI Taxonomy" id="2838600"/>
    <lineage>
        <taxon>Bacteria</taxon>
        <taxon>Bacillati</taxon>
        <taxon>Bacillota</taxon>
        <taxon>Clostridia</taxon>
        <taxon>Lachnospirales</taxon>
        <taxon>Lachnospiraceae</taxon>
        <taxon>Fusicatenibacter</taxon>
    </lineage>
</organism>
<proteinExistence type="predicted"/>
<sequence>MADFIRFKQNVIDMLQEQQEKLGYQRETVRLYYPLESLNHLLGVSEGREEMRNLLKKFREQTPELGALRFSEKAERFCIIVPPEGAEYVHREVPQNLFLRGLLDLVSDHGTTLEQVRAYFQSSSDHVEERRMEEEFDLLLYFPAGVPDSYYYCLKQEGSHILYHRFTREDYLSFGFRESDRPNS</sequence>
<evidence type="ECO:0000313" key="1">
    <source>
        <dbReference type="EMBL" id="HIX76327.1"/>
    </source>
</evidence>
<dbReference type="EMBL" id="DXEK01000026">
    <property type="protein sequence ID" value="HIX76327.1"/>
    <property type="molecule type" value="Genomic_DNA"/>
</dbReference>
<gene>
    <name evidence="1" type="ORF">H9734_01825</name>
</gene>
<comment type="caution">
    <text evidence="1">The sequence shown here is derived from an EMBL/GenBank/DDBJ whole genome shotgun (WGS) entry which is preliminary data.</text>
</comment>
<protein>
    <submittedName>
        <fullName evidence="1">DUF3877 family protein</fullName>
    </submittedName>
</protein>
<dbReference type="Pfam" id="PF12993">
    <property type="entry name" value="DUF3877"/>
    <property type="match status" value="1"/>
</dbReference>
<accession>A0A9D1XC63</accession>
<name>A0A9D1XC63_9FIRM</name>